<protein>
    <submittedName>
        <fullName evidence="1">Uncharacterized protein</fullName>
    </submittedName>
</protein>
<evidence type="ECO:0000313" key="2">
    <source>
        <dbReference type="Proteomes" id="UP001147760"/>
    </source>
</evidence>
<dbReference type="OrthoDB" id="10324424at2759"/>
<keyword evidence="2" id="KW-1185">Reference proteome</keyword>
<gene>
    <name evidence="1" type="ORF">N7530_010235</name>
</gene>
<sequence>MIDVLAFKPPNSRVTTALGQVFLPSFDTYWLQIHDIDRRWHGGASGRYLSLSKYEPPDLPARTDRIGQGRV</sequence>
<comment type="caution">
    <text evidence="1">The sequence shown here is derived from an EMBL/GenBank/DDBJ whole genome shotgun (WGS) entry which is preliminary data.</text>
</comment>
<organism evidence="1 2">
    <name type="scientific">Penicillium desertorum</name>
    <dbReference type="NCBI Taxonomy" id="1303715"/>
    <lineage>
        <taxon>Eukaryota</taxon>
        <taxon>Fungi</taxon>
        <taxon>Dikarya</taxon>
        <taxon>Ascomycota</taxon>
        <taxon>Pezizomycotina</taxon>
        <taxon>Eurotiomycetes</taxon>
        <taxon>Eurotiomycetidae</taxon>
        <taxon>Eurotiales</taxon>
        <taxon>Aspergillaceae</taxon>
        <taxon>Penicillium</taxon>
    </lineage>
</organism>
<name>A0A9W9WK02_9EURO</name>
<dbReference type="AlphaFoldDB" id="A0A9W9WK02"/>
<evidence type="ECO:0000313" key="1">
    <source>
        <dbReference type="EMBL" id="KAJ5466448.1"/>
    </source>
</evidence>
<reference evidence="1" key="1">
    <citation type="submission" date="2022-12" db="EMBL/GenBank/DDBJ databases">
        <authorList>
            <person name="Petersen C."/>
        </authorList>
    </citation>
    <scope>NUCLEOTIDE SEQUENCE</scope>
    <source>
        <strain evidence="1">IBT 17660</strain>
    </source>
</reference>
<dbReference type="Proteomes" id="UP001147760">
    <property type="component" value="Unassembled WGS sequence"/>
</dbReference>
<dbReference type="EMBL" id="JAPWDO010000006">
    <property type="protein sequence ID" value="KAJ5466448.1"/>
    <property type="molecule type" value="Genomic_DNA"/>
</dbReference>
<accession>A0A9W9WK02</accession>
<reference evidence="1" key="2">
    <citation type="journal article" date="2023" name="IMA Fungus">
        <title>Comparative genomic study of the Penicillium genus elucidates a diverse pangenome and 15 lateral gene transfer events.</title>
        <authorList>
            <person name="Petersen C."/>
            <person name="Sorensen T."/>
            <person name="Nielsen M.R."/>
            <person name="Sondergaard T.E."/>
            <person name="Sorensen J.L."/>
            <person name="Fitzpatrick D.A."/>
            <person name="Frisvad J.C."/>
            <person name="Nielsen K.L."/>
        </authorList>
    </citation>
    <scope>NUCLEOTIDE SEQUENCE</scope>
    <source>
        <strain evidence="1">IBT 17660</strain>
    </source>
</reference>
<proteinExistence type="predicted"/>